<dbReference type="Gene3D" id="2.40.50.200">
    <property type="entry name" value="Bacterial OB-fold"/>
    <property type="match status" value="1"/>
</dbReference>
<dbReference type="SUPFAM" id="SSF101756">
    <property type="entry name" value="Hypothetical protein YgiW"/>
    <property type="match status" value="1"/>
</dbReference>
<organism evidence="3 4">
    <name type="scientific">Pantoea osteomyelitidis</name>
    <dbReference type="NCBI Taxonomy" id="3230026"/>
    <lineage>
        <taxon>Bacteria</taxon>
        <taxon>Pseudomonadati</taxon>
        <taxon>Pseudomonadota</taxon>
        <taxon>Gammaproteobacteria</taxon>
        <taxon>Enterobacterales</taxon>
        <taxon>Erwiniaceae</taxon>
        <taxon>Pantoea</taxon>
    </lineage>
</organism>
<dbReference type="NCBIfam" id="NF033674">
    <property type="entry name" value="stress_OB_fold"/>
    <property type="match status" value="1"/>
</dbReference>
<evidence type="ECO:0000256" key="2">
    <source>
        <dbReference type="SAM" id="SignalP"/>
    </source>
</evidence>
<dbReference type="InterPro" id="IPR005220">
    <property type="entry name" value="CarO-like"/>
</dbReference>
<dbReference type="Pfam" id="PF04076">
    <property type="entry name" value="BOF"/>
    <property type="match status" value="1"/>
</dbReference>
<dbReference type="InterPro" id="IPR016052">
    <property type="entry name" value="YgiW/YdeI"/>
</dbReference>
<evidence type="ECO:0000313" key="3">
    <source>
        <dbReference type="EMBL" id="MFH8136254.1"/>
    </source>
</evidence>
<dbReference type="EMBL" id="JBGFSN010000011">
    <property type="protein sequence ID" value="MFH8136254.1"/>
    <property type="molecule type" value="Genomic_DNA"/>
</dbReference>
<gene>
    <name evidence="3" type="ORF">ABU178_19055</name>
</gene>
<keyword evidence="4" id="KW-1185">Reference proteome</keyword>
<proteinExistence type="predicted"/>
<protein>
    <submittedName>
        <fullName evidence="3">YgiW/YdeI family stress tolerance OB fold protein</fullName>
    </submittedName>
</protein>
<comment type="caution">
    <text evidence="3">The sequence shown here is derived from an EMBL/GenBank/DDBJ whole genome shotgun (WGS) entry which is preliminary data.</text>
</comment>
<accession>A0ABW7Q1X1</accession>
<dbReference type="NCBIfam" id="TIGR00156">
    <property type="entry name" value="YgiW/YdeI family stress tolerance OB fold protein"/>
    <property type="match status" value="1"/>
</dbReference>
<dbReference type="RefSeq" id="WP_397217865.1">
    <property type="nucleotide sequence ID" value="NZ_JBGFSN010000011.1"/>
</dbReference>
<dbReference type="PANTHER" id="PTHR36571:SF1">
    <property type="entry name" value="PROTEIN YGIW"/>
    <property type="match status" value="1"/>
</dbReference>
<sequence length="131" mass="14209">MKKSAALIAIMTLVTTPVLAAQQGGFVDPNTPAASVKQGGFSGNSGTVVTVKQAQGMKDDSWVTLRGNIEKRTGDEDYLFRDATGTMTVEIDHKRWEGQTVSPKENVELTGELDKEDNAIEMDVKQVKKLP</sequence>
<name>A0ABW7Q1X1_9GAMM</name>
<reference evidence="3 4" key="1">
    <citation type="submission" date="2024-08" db="EMBL/GenBank/DDBJ databases">
        <title>Pantoea ronii - a newly identified human opportunistic pathogen.</title>
        <authorList>
            <person name="Keidar-Friedman D."/>
            <person name="Sorek N."/>
            <person name="Leshin-Carmel D."/>
            <person name="Tsur A."/>
            <person name="Amsalem M."/>
            <person name="Tolkach D."/>
            <person name="Brosh-Nissimov T."/>
        </authorList>
    </citation>
    <scope>NUCLEOTIDE SEQUENCE [LARGE SCALE GENOMIC DNA]</scope>
    <source>
        <strain evidence="3 4">AA23256</strain>
    </source>
</reference>
<keyword evidence="1 2" id="KW-0732">Signal</keyword>
<feature type="signal peptide" evidence="2">
    <location>
        <begin position="1"/>
        <end position="20"/>
    </location>
</feature>
<dbReference type="InterPro" id="IPR036700">
    <property type="entry name" value="BOBF_sf"/>
</dbReference>
<evidence type="ECO:0000256" key="1">
    <source>
        <dbReference type="ARBA" id="ARBA00022729"/>
    </source>
</evidence>
<dbReference type="PANTHER" id="PTHR36571">
    <property type="entry name" value="PROTEIN YGIW"/>
    <property type="match status" value="1"/>
</dbReference>
<dbReference type="Proteomes" id="UP001611251">
    <property type="component" value="Unassembled WGS sequence"/>
</dbReference>
<evidence type="ECO:0000313" key="4">
    <source>
        <dbReference type="Proteomes" id="UP001611251"/>
    </source>
</evidence>
<feature type="chain" id="PRO_5045184081" evidence="2">
    <location>
        <begin position="21"/>
        <end position="131"/>
    </location>
</feature>